<keyword evidence="3" id="KW-1185">Reference proteome</keyword>
<feature type="compositionally biased region" description="Basic residues" evidence="1">
    <location>
        <begin position="171"/>
        <end position="181"/>
    </location>
</feature>
<evidence type="ECO:0000313" key="2">
    <source>
        <dbReference type="EMBL" id="KAJ1997123.1"/>
    </source>
</evidence>
<dbReference type="Proteomes" id="UP001150907">
    <property type="component" value="Unassembled WGS sequence"/>
</dbReference>
<organism evidence="2 3">
    <name type="scientific">Coemansia thaxteri</name>
    <dbReference type="NCBI Taxonomy" id="2663907"/>
    <lineage>
        <taxon>Eukaryota</taxon>
        <taxon>Fungi</taxon>
        <taxon>Fungi incertae sedis</taxon>
        <taxon>Zoopagomycota</taxon>
        <taxon>Kickxellomycotina</taxon>
        <taxon>Kickxellomycetes</taxon>
        <taxon>Kickxellales</taxon>
        <taxon>Kickxellaceae</taxon>
        <taxon>Coemansia</taxon>
    </lineage>
</organism>
<feature type="compositionally biased region" description="Basic and acidic residues" evidence="1">
    <location>
        <begin position="40"/>
        <end position="57"/>
    </location>
</feature>
<dbReference type="OrthoDB" id="333905at2759"/>
<feature type="non-terminal residue" evidence="2">
    <location>
        <position position="181"/>
    </location>
</feature>
<feature type="region of interest" description="Disordered" evidence="1">
    <location>
        <begin position="75"/>
        <end position="139"/>
    </location>
</feature>
<evidence type="ECO:0000256" key="1">
    <source>
        <dbReference type="SAM" id="MobiDB-lite"/>
    </source>
</evidence>
<feature type="compositionally biased region" description="Polar residues" evidence="1">
    <location>
        <begin position="102"/>
        <end position="115"/>
    </location>
</feature>
<proteinExistence type="predicted"/>
<gene>
    <name evidence="2" type="ORF">H4R26_005948</name>
</gene>
<comment type="caution">
    <text evidence="2">The sequence shown here is derived from an EMBL/GenBank/DDBJ whole genome shotgun (WGS) entry which is preliminary data.</text>
</comment>
<accession>A0A9W8BBX2</accession>
<evidence type="ECO:0000313" key="3">
    <source>
        <dbReference type="Proteomes" id="UP001150907"/>
    </source>
</evidence>
<dbReference type="AlphaFoldDB" id="A0A9W8BBX2"/>
<protein>
    <submittedName>
        <fullName evidence="2">Uncharacterized protein</fullName>
    </submittedName>
</protein>
<sequence>MEPSVLENVLRVVHDRLNEIAAQEEGQAAEKSPEPARSTVAKDEPKSAELPEQKGVEVEEPVDYSKLANFLRSRVDTLNDDNTFVPRSPPLERQSGAEWTEASKSAAKSPTTQQPPAGFASPAAMQVDNGGAEELTDSEFAGLMSECKAQLKDLQDATTAATAHPEASSQAKRHRRRRHRS</sequence>
<name>A0A9W8BBX2_9FUNG</name>
<dbReference type="EMBL" id="JANBQF010001486">
    <property type="protein sequence ID" value="KAJ1997123.1"/>
    <property type="molecule type" value="Genomic_DNA"/>
</dbReference>
<feature type="region of interest" description="Disordered" evidence="1">
    <location>
        <begin position="23"/>
        <end position="62"/>
    </location>
</feature>
<reference evidence="2" key="1">
    <citation type="submission" date="2022-07" db="EMBL/GenBank/DDBJ databases">
        <title>Phylogenomic reconstructions and comparative analyses of Kickxellomycotina fungi.</title>
        <authorList>
            <person name="Reynolds N.K."/>
            <person name="Stajich J.E."/>
            <person name="Barry K."/>
            <person name="Grigoriev I.V."/>
            <person name="Crous P."/>
            <person name="Smith M.E."/>
        </authorList>
    </citation>
    <scope>NUCLEOTIDE SEQUENCE</scope>
    <source>
        <strain evidence="2">IMI 214461</strain>
    </source>
</reference>
<feature type="region of interest" description="Disordered" evidence="1">
    <location>
        <begin position="153"/>
        <end position="181"/>
    </location>
</feature>